<comment type="caution">
    <text evidence="2">The sequence shown here is derived from an EMBL/GenBank/DDBJ whole genome shotgun (WGS) entry which is preliminary data.</text>
</comment>
<feature type="compositionally biased region" description="Polar residues" evidence="1">
    <location>
        <begin position="1"/>
        <end position="27"/>
    </location>
</feature>
<gene>
    <name evidence="2" type="ORF">C8F04DRAFT_1195509</name>
</gene>
<reference evidence="2" key="1">
    <citation type="submission" date="2023-03" db="EMBL/GenBank/DDBJ databases">
        <title>Massive genome expansion in bonnet fungi (Mycena s.s.) driven by repeated elements and novel gene families across ecological guilds.</title>
        <authorList>
            <consortium name="Lawrence Berkeley National Laboratory"/>
            <person name="Harder C.B."/>
            <person name="Miyauchi S."/>
            <person name="Viragh M."/>
            <person name="Kuo A."/>
            <person name="Thoen E."/>
            <person name="Andreopoulos B."/>
            <person name="Lu D."/>
            <person name="Skrede I."/>
            <person name="Drula E."/>
            <person name="Henrissat B."/>
            <person name="Morin E."/>
            <person name="Kohler A."/>
            <person name="Barry K."/>
            <person name="LaButti K."/>
            <person name="Morin E."/>
            <person name="Salamov A."/>
            <person name="Lipzen A."/>
            <person name="Mereny Z."/>
            <person name="Hegedus B."/>
            <person name="Baldrian P."/>
            <person name="Stursova M."/>
            <person name="Weitz H."/>
            <person name="Taylor A."/>
            <person name="Grigoriev I.V."/>
            <person name="Nagy L.G."/>
            <person name="Martin F."/>
            <person name="Kauserud H."/>
        </authorList>
    </citation>
    <scope>NUCLEOTIDE SEQUENCE</scope>
    <source>
        <strain evidence="2">CBHHK200</strain>
    </source>
</reference>
<feature type="region of interest" description="Disordered" evidence="1">
    <location>
        <begin position="1"/>
        <end position="98"/>
    </location>
</feature>
<name>A0AAD6S570_9AGAR</name>
<evidence type="ECO:0000313" key="2">
    <source>
        <dbReference type="EMBL" id="KAJ7021424.1"/>
    </source>
</evidence>
<evidence type="ECO:0000313" key="3">
    <source>
        <dbReference type="Proteomes" id="UP001218188"/>
    </source>
</evidence>
<protein>
    <submittedName>
        <fullName evidence="2">Uncharacterized protein</fullName>
    </submittedName>
</protein>
<evidence type="ECO:0000256" key="1">
    <source>
        <dbReference type="SAM" id="MobiDB-lite"/>
    </source>
</evidence>
<sequence length="169" mass="18209">MANNAYTPSRANPTPSKEFQQPTLRSTRSPHRPAPQVLTKNVDRPPSPNNKEVLSVPPEVTSSLGVPRAKARRNGGRGMRGGAHAKAPSTKETRKVSAKREKYESLLEDTSSVNSLAGLAAILDDTIQTMNAHNAAPTKACMALLSAIQERLANHHEFPALDPAKKLGF</sequence>
<organism evidence="2 3">
    <name type="scientific">Mycena alexandri</name>
    <dbReference type="NCBI Taxonomy" id="1745969"/>
    <lineage>
        <taxon>Eukaryota</taxon>
        <taxon>Fungi</taxon>
        <taxon>Dikarya</taxon>
        <taxon>Basidiomycota</taxon>
        <taxon>Agaricomycotina</taxon>
        <taxon>Agaricomycetes</taxon>
        <taxon>Agaricomycetidae</taxon>
        <taxon>Agaricales</taxon>
        <taxon>Marasmiineae</taxon>
        <taxon>Mycenaceae</taxon>
        <taxon>Mycena</taxon>
    </lineage>
</organism>
<dbReference type="Proteomes" id="UP001218188">
    <property type="component" value="Unassembled WGS sequence"/>
</dbReference>
<proteinExistence type="predicted"/>
<dbReference type="AlphaFoldDB" id="A0AAD6S570"/>
<feature type="compositionally biased region" description="Basic and acidic residues" evidence="1">
    <location>
        <begin position="89"/>
        <end position="98"/>
    </location>
</feature>
<keyword evidence="3" id="KW-1185">Reference proteome</keyword>
<accession>A0AAD6S570</accession>
<dbReference type="EMBL" id="JARJCM010000232">
    <property type="protein sequence ID" value="KAJ7021424.1"/>
    <property type="molecule type" value="Genomic_DNA"/>
</dbReference>